<name>A0AAW2DT48_9ROSI</name>
<dbReference type="EMBL" id="JAZDWU010000002">
    <property type="protein sequence ID" value="KAL0011901.1"/>
    <property type="molecule type" value="Genomic_DNA"/>
</dbReference>
<comment type="caution">
    <text evidence="1">The sequence shown here is derived from an EMBL/GenBank/DDBJ whole genome shotgun (WGS) entry which is preliminary data.</text>
</comment>
<dbReference type="Proteomes" id="UP001459277">
    <property type="component" value="Unassembled WGS sequence"/>
</dbReference>
<reference evidence="1 2" key="1">
    <citation type="submission" date="2024-01" db="EMBL/GenBank/DDBJ databases">
        <title>A telomere-to-telomere, gap-free genome of sweet tea (Lithocarpus litseifolius).</title>
        <authorList>
            <person name="Zhou J."/>
        </authorList>
    </citation>
    <scope>NUCLEOTIDE SEQUENCE [LARGE SCALE GENOMIC DNA]</scope>
    <source>
        <strain evidence="1">Zhou-2022a</strain>
        <tissue evidence="1">Leaf</tissue>
    </source>
</reference>
<evidence type="ECO:0000313" key="1">
    <source>
        <dbReference type="EMBL" id="KAL0011901.1"/>
    </source>
</evidence>
<organism evidence="1 2">
    <name type="scientific">Lithocarpus litseifolius</name>
    <dbReference type="NCBI Taxonomy" id="425828"/>
    <lineage>
        <taxon>Eukaryota</taxon>
        <taxon>Viridiplantae</taxon>
        <taxon>Streptophyta</taxon>
        <taxon>Embryophyta</taxon>
        <taxon>Tracheophyta</taxon>
        <taxon>Spermatophyta</taxon>
        <taxon>Magnoliopsida</taxon>
        <taxon>eudicotyledons</taxon>
        <taxon>Gunneridae</taxon>
        <taxon>Pentapetalae</taxon>
        <taxon>rosids</taxon>
        <taxon>fabids</taxon>
        <taxon>Fagales</taxon>
        <taxon>Fagaceae</taxon>
        <taxon>Lithocarpus</taxon>
    </lineage>
</organism>
<sequence>MALALLPSVGEILLQITKAAPQNSLMPTPKTTSQNLVHGWFCNEDTGQLLDGMLHGCLQASHKLQHNSMTSRMVFSEDEFNHQQCSRTTMGVDNISKNLAEVPTSYYNSSFLGTCRA</sequence>
<protein>
    <submittedName>
        <fullName evidence="1">Uncharacterized protein</fullName>
    </submittedName>
</protein>
<keyword evidence="2" id="KW-1185">Reference proteome</keyword>
<gene>
    <name evidence="1" type="ORF">SO802_007009</name>
</gene>
<evidence type="ECO:0000313" key="2">
    <source>
        <dbReference type="Proteomes" id="UP001459277"/>
    </source>
</evidence>
<dbReference type="AlphaFoldDB" id="A0AAW2DT48"/>
<proteinExistence type="predicted"/>
<accession>A0AAW2DT48</accession>